<evidence type="ECO:0000256" key="1">
    <source>
        <dbReference type="SAM" id="MobiDB-lite"/>
    </source>
</evidence>
<comment type="caution">
    <text evidence="2">The sequence shown here is derived from an EMBL/GenBank/DDBJ whole genome shotgun (WGS) entry which is preliminary data.</text>
</comment>
<dbReference type="AlphaFoldDB" id="A0A9P4X4H0"/>
<reference evidence="2 3" key="1">
    <citation type="submission" date="2018-06" db="EMBL/GenBank/DDBJ databases">
        <title>Genome analysis of cellulolytic fungus Trichoderma lentiforme CFAM-422.</title>
        <authorList>
            <person name="Steindorff A.S."/>
            <person name="Formighieri E.F."/>
            <person name="Midorikawa G.E.O."/>
            <person name="Tamietti M.S."/>
            <person name="Ramos E.Z."/>
            <person name="Silva A.S."/>
            <person name="Bon E.P.S."/>
            <person name="Mendes T.D."/>
            <person name="Damaso M.C.T."/>
            <person name="Favaro L.C.L."/>
        </authorList>
    </citation>
    <scope>NUCLEOTIDE SEQUENCE [LARGE SCALE GENOMIC DNA]</scope>
    <source>
        <strain evidence="2 3">CFAM-422</strain>
    </source>
</reference>
<name>A0A9P4X4H0_9HYPO</name>
<evidence type="ECO:0000313" key="2">
    <source>
        <dbReference type="EMBL" id="KAF3057775.1"/>
    </source>
</evidence>
<accession>A0A9P4X4H0</accession>
<protein>
    <submittedName>
        <fullName evidence="2">Uncharacterized protein</fullName>
    </submittedName>
</protein>
<gene>
    <name evidence="2" type="ORF">CFAM422_012090</name>
</gene>
<sequence>MSAEPLKPFPLDLCRGQVHGESQPVAYIPASVATDQAVEHSRDEGITRSHRTNGKDVPRVEVRCRRAKWGGRHGAPEKETSRWGNLLNDRNGLCTAFDGTVDDLLRRLAHGGSIRTPSAYE</sequence>
<keyword evidence="3" id="KW-1185">Reference proteome</keyword>
<evidence type="ECO:0000313" key="3">
    <source>
        <dbReference type="Proteomes" id="UP000801864"/>
    </source>
</evidence>
<proteinExistence type="predicted"/>
<dbReference type="EMBL" id="QLNT01000027">
    <property type="protein sequence ID" value="KAF3057775.1"/>
    <property type="molecule type" value="Genomic_DNA"/>
</dbReference>
<feature type="region of interest" description="Disordered" evidence="1">
    <location>
        <begin position="39"/>
        <end position="58"/>
    </location>
</feature>
<dbReference type="Proteomes" id="UP000801864">
    <property type="component" value="Unassembled WGS sequence"/>
</dbReference>
<organism evidence="2 3">
    <name type="scientific">Trichoderma lentiforme</name>
    <dbReference type="NCBI Taxonomy" id="1567552"/>
    <lineage>
        <taxon>Eukaryota</taxon>
        <taxon>Fungi</taxon>
        <taxon>Dikarya</taxon>
        <taxon>Ascomycota</taxon>
        <taxon>Pezizomycotina</taxon>
        <taxon>Sordariomycetes</taxon>
        <taxon>Hypocreomycetidae</taxon>
        <taxon>Hypocreales</taxon>
        <taxon>Hypocreaceae</taxon>
        <taxon>Trichoderma</taxon>
    </lineage>
</organism>